<accession>A0A6M3IXV9</accession>
<name>A0A6M3IXV9_9ZZZZ</name>
<gene>
    <name evidence="2" type="ORF">MM415A00613_0014</name>
    <name evidence="1" type="ORF">MM415B00887_0020</name>
</gene>
<sequence>MVSVGAMLKQLSGMLGTDDLTEWEKDFVENVGVQSHSGTLTDRLSGKQVAVIERIWSKHFA</sequence>
<organism evidence="1">
    <name type="scientific">viral metagenome</name>
    <dbReference type="NCBI Taxonomy" id="1070528"/>
    <lineage>
        <taxon>unclassified sequences</taxon>
        <taxon>metagenomes</taxon>
        <taxon>organismal metagenomes</taxon>
    </lineage>
</organism>
<dbReference type="AlphaFoldDB" id="A0A6M3IXV9"/>
<dbReference type="EMBL" id="MT142443">
    <property type="protein sequence ID" value="QJA80967.1"/>
    <property type="molecule type" value="Genomic_DNA"/>
</dbReference>
<reference evidence="1" key="1">
    <citation type="submission" date="2020-03" db="EMBL/GenBank/DDBJ databases">
        <title>The deep terrestrial virosphere.</title>
        <authorList>
            <person name="Holmfeldt K."/>
            <person name="Nilsson E."/>
            <person name="Simone D."/>
            <person name="Lopez-Fernandez M."/>
            <person name="Wu X."/>
            <person name="de Brujin I."/>
            <person name="Lundin D."/>
            <person name="Andersson A."/>
            <person name="Bertilsson S."/>
            <person name="Dopson M."/>
        </authorList>
    </citation>
    <scope>NUCLEOTIDE SEQUENCE</scope>
    <source>
        <strain evidence="2">MM415A00613</strain>
        <strain evidence="1">MM415B00887</strain>
    </source>
</reference>
<proteinExistence type="predicted"/>
<dbReference type="EMBL" id="MT141454">
    <property type="protein sequence ID" value="QJA61831.1"/>
    <property type="molecule type" value="Genomic_DNA"/>
</dbReference>
<evidence type="ECO:0000313" key="1">
    <source>
        <dbReference type="EMBL" id="QJA61831.1"/>
    </source>
</evidence>
<evidence type="ECO:0000313" key="2">
    <source>
        <dbReference type="EMBL" id="QJA80967.1"/>
    </source>
</evidence>
<protein>
    <submittedName>
        <fullName evidence="1">Uncharacterized protein</fullName>
    </submittedName>
</protein>